<dbReference type="RefSeq" id="WP_264368217.1">
    <property type="nucleotide sequence ID" value="NZ_JAPCIO010000002.1"/>
</dbReference>
<dbReference type="Pfam" id="PF10722">
    <property type="entry name" value="YbjN"/>
    <property type="match status" value="1"/>
</dbReference>
<keyword evidence="1" id="KW-0732">Signal</keyword>
<accession>A0ABT3EFJ0</accession>
<evidence type="ECO:0000313" key="3">
    <source>
        <dbReference type="Proteomes" id="UP001165677"/>
    </source>
</evidence>
<dbReference type="InterPro" id="IPR019660">
    <property type="entry name" value="Put_sensory_transdc_reg_YbjN"/>
</dbReference>
<gene>
    <name evidence="2" type="ORF">OJ995_03765</name>
</gene>
<organism evidence="2 3">
    <name type="scientific">Flavobacterium lacisediminis</name>
    <dbReference type="NCBI Taxonomy" id="2989705"/>
    <lineage>
        <taxon>Bacteria</taxon>
        <taxon>Pseudomonadati</taxon>
        <taxon>Bacteroidota</taxon>
        <taxon>Flavobacteriia</taxon>
        <taxon>Flavobacteriales</taxon>
        <taxon>Flavobacteriaceae</taxon>
        <taxon>Flavobacterium</taxon>
    </lineage>
</organism>
<protein>
    <submittedName>
        <fullName evidence="2">YbjN domain-containing protein</fullName>
    </submittedName>
</protein>
<reference evidence="2" key="1">
    <citation type="submission" date="2022-10" db="EMBL/GenBank/DDBJ databases">
        <title>Flavobacterium sp. nov., a bacterium isolated from lake sediment.</title>
        <authorList>
            <person name="Qu J.-H."/>
        </authorList>
    </citation>
    <scope>NUCLEOTIDE SEQUENCE</scope>
    <source>
        <strain evidence="2">TH16-21</strain>
    </source>
</reference>
<dbReference type="EMBL" id="JAPCIO010000002">
    <property type="protein sequence ID" value="MCW1147338.1"/>
    <property type="molecule type" value="Genomic_DNA"/>
</dbReference>
<feature type="signal peptide" evidence="1">
    <location>
        <begin position="1"/>
        <end position="24"/>
    </location>
</feature>
<dbReference type="Proteomes" id="UP001165677">
    <property type="component" value="Unassembled WGS sequence"/>
</dbReference>
<proteinExistence type="predicted"/>
<evidence type="ECO:0000256" key="1">
    <source>
        <dbReference type="SAM" id="SignalP"/>
    </source>
</evidence>
<sequence>MKTLKNSTLFYLFVLLISVQFATAQKLVTAAEVTPSLLKETCDNAYIEVLEVKDTYIKIKNTYNVYLDIDANKRFVTFSSVYNLVEGASKKDALELVNKLNAEVALIKTYYSESTNTITYFYYFWTEGGFTQKSLISSLRLYKTALDLTLEKDTGKLIK</sequence>
<feature type="chain" id="PRO_5046901017" evidence="1">
    <location>
        <begin position="25"/>
        <end position="159"/>
    </location>
</feature>
<evidence type="ECO:0000313" key="2">
    <source>
        <dbReference type="EMBL" id="MCW1147338.1"/>
    </source>
</evidence>
<keyword evidence="3" id="KW-1185">Reference proteome</keyword>
<name>A0ABT3EFJ0_9FLAO</name>
<comment type="caution">
    <text evidence="2">The sequence shown here is derived from an EMBL/GenBank/DDBJ whole genome shotgun (WGS) entry which is preliminary data.</text>
</comment>